<dbReference type="Proteomes" id="UP001057402">
    <property type="component" value="Chromosome 11"/>
</dbReference>
<sequence>MNGAVEAANKNIKNIVRKMAVTYRDWHERLPYALLAYRTTTRTLTGATPFELVYGAQAVLPIEVQIPSLRVFQEANMTEDDYVQHRLAHLDLLDKKRLAAAHHMQCYQERVSRAFNKKVRQVTYKPGDLVLKRILPNVKDPRGKFAPPNYDGPYVVKQAFLGGTLILMKMDGAVLPQPINADSLRRYYT</sequence>
<dbReference type="EMBL" id="CM042890">
    <property type="protein sequence ID" value="KAI4311194.1"/>
    <property type="molecule type" value="Genomic_DNA"/>
</dbReference>
<protein>
    <submittedName>
        <fullName evidence="1">Uncharacterized protein</fullName>
    </submittedName>
</protein>
<proteinExistence type="predicted"/>
<accession>A0ACB9LKI5</accession>
<keyword evidence="2" id="KW-1185">Reference proteome</keyword>
<organism evidence="1 2">
    <name type="scientific">Melastoma candidum</name>
    <dbReference type="NCBI Taxonomy" id="119954"/>
    <lineage>
        <taxon>Eukaryota</taxon>
        <taxon>Viridiplantae</taxon>
        <taxon>Streptophyta</taxon>
        <taxon>Embryophyta</taxon>
        <taxon>Tracheophyta</taxon>
        <taxon>Spermatophyta</taxon>
        <taxon>Magnoliopsida</taxon>
        <taxon>eudicotyledons</taxon>
        <taxon>Gunneridae</taxon>
        <taxon>Pentapetalae</taxon>
        <taxon>rosids</taxon>
        <taxon>malvids</taxon>
        <taxon>Myrtales</taxon>
        <taxon>Melastomataceae</taxon>
        <taxon>Melastomatoideae</taxon>
        <taxon>Melastomateae</taxon>
        <taxon>Melastoma</taxon>
    </lineage>
</organism>
<evidence type="ECO:0000313" key="1">
    <source>
        <dbReference type="EMBL" id="KAI4311194.1"/>
    </source>
</evidence>
<gene>
    <name evidence="1" type="ORF">MLD38_036107</name>
</gene>
<comment type="caution">
    <text evidence="1">The sequence shown here is derived from an EMBL/GenBank/DDBJ whole genome shotgun (WGS) entry which is preliminary data.</text>
</comment>
<reference evidence="2" key="1">
    <citation type="journal article" date="2023" name="Front. Plant Sci.">
        <title>Chromosomal-level genome assembly of Melastoma candidum provides insights into trichome evolution.</title>
        <authorList>
            <person name="Zhong Y."/>
            <person name="Wu W."/>
            <person name="Sun C."/>
            <person name="Zou P."/>
            <person name="Liu Y."/>
            <person name="Dai S."/>
            <person name="Zhou R."/>
        </authorList>
    </citation>
    <scope>NUCLEOTIDE SEQUENCE [LARGE SCALE GENOMIC DNA]</scope>
</reference>
<name>A0ACB9LKI5_9MYRT</name>
<evidence type="ECO:0000313" key="2">
    <source>
        <dbReference type="Proteomes" id="UP001057402"/>
    </source>
</evidence>